<dbReference type="PANTHER" id="PTHR22749">
    <property type="entry name" value="RIBOFLAVIN KINASE/FMN ADENYLYLTRANSFERASE"/>
    <property type="match status" value="1"/>
</dbReference>
<keyword evidence="10 15" id="KW-0274">FAD</keyword>
<feature type="domain" description="Riboflavin kinase" evidence="16">
    <location>
        <begin position="186"/>
        <end position="318"/>
    </location>
</feature>
<keyword evidence="7 15" id="KW-0548">Nucleotidyltransferase</keyword>
<evidence type="ECO:0000256" key="8">
    <source>
        <dbReference type="ARBA" id="ARBA00022741"/>
    </source>
</evidence>
<keyword evidence="4 15" id="KW-0285">Flavoprotein</keyword>
<dbReference type="SUPFAM" id="SSF82114">
    <property type="entry name" value="Riboflavin kinase-like"/>
    <property type="match status" value="1"/>
</dbReference>
<dbReference type="InterPro" id="IPR014729">
    <property type="entry name" value="Rossmann-like_a/b/a_fold"/>
</dbReference>
<evidence type="ECO:0000256" key="1">
    <source>
        <dbReference type="ARBA" id="ARBA00002121"/>
    </source>
</evidence>
<evidence type="ECO:0000313" key="17">
    <source>
        <dbReference type="EMBL" id="PKZ41918.1"/>
    </source>
</evidence>
<dbReference type="NCBIfam" id="TIGR00083">
    <property type="entry name" value="ribF"/>
    <property type="match status" value="1"/>
</dbReference>
<dbReference type="FunFam" id="3.40.50.620:FF:000021">
    <property type="entry name" value="Riboflavin biosynthesis protein"/>
    <property type="match status" value="1"/>
</dbReference>
<evidence type="ECO:0000256" key="15">
    <source>
        <dbReference type="PIRNR" id="PIRNR004491"/>
    </source>
</evidence>
<evidence type="ECO:0000256" key="14">
    <source>
        <dbReference type="ARBA" id="ARBA00049494"/>
    </source>
</evidence>
<dbReference type="RefSeq" id="WP_101849477.1">
    <property type="nucleotide sequence ID" value="NZ_JBHLVH010000004.1"/>
</dbReference>
<keyword evidence="12" id="KW-0511">Multifunctional enzyme</keyword>
<dbReference type="CDD" id="cd02064">
    <property type="entry name" value="FAD_synthetase_N"/>
    <property type="match status" value="1"/>
</dbReference>
<dbReference type="FunFam" id="2.40.30.30:FF:000003">
    <property type="entry name" value="Riboflavin biosynthesis protein"/>
    <property type="match status" value="1"/>
</dbReference>
<dbReference type="SMART" id="SM00904">
    <property type="entry name" value="Flavokinase"/>
    <property type="match status" value="1"/>
</dbReference>
<organism evidence="17 18">
    <name type="scientific">Kytococcus schroeteri</name>
    <dbReference type="NCBI Taxonomy" id="138300"/>
    <lineage>
        <taxon>Bacteria</taxon>
        <taxon>Bacillati</taxon>
        <taxon>Actinomycetota</taxon>
        <taxon>Actinomycetes</taxon>
        <taxon>Micrococcales</taxon>
        <taxon>Kytococcaceae</taxon>
        <taxon>Kytococcus</taxon>
    </lineage>
</organism>
<dbReference type="UniPathway" id="UPA00276">
    <property type="reaction ID" value="UER00406"/>
</dbReference>
<evidence type="ECO:0000313" key="18">
    <source>
        <dbReference type="Proteomes" id="UP000234206"/>
    </source>
</evidence>
<dbReference type="Gene3D" id="2.40.30.30">
    <property type="entry name" value="Riboflavin kinase-like"/>
    <property type="match status" value="1"/>
</dbReference>
<evidence type="ECO:0000256" key="12">
    <source>
        <dbReference type="ARBA" id="ARBA00023268"/>
    </source>
</evidence>
<dbReference type="UniPathway" id="UPA00277">
    <property type="reaction ID" value="UER00407"/>
</dbReference>
<dbReference type="GO" id="GO:0008531">
    <property type="term" value="F:riboflavin kinase activity"/>
    <property type="evidence" value="ECO:0007669"/>
    <property type="project" value="UniProtKB-UniRule"/>
</dbReference>
<dbReference type="EC" id="2.7.1.26" evidence="15"/>
<evidence type="ECO:0000256" key="13">
    <source>
        <dbReference type="ARBA" id="ARBA00047880"/>
    </source>
</evidence>
<reference evidence="17 18" key="1">
    <citation type="submission" date="2017-12" db="EMBL/GenBank/DDBJ databases">
        <title>Phylogenetic diversity of female urinary microbiome.</title>
        <authorList>
            <person name="Thomas-White K."/>
            <person name="Wolfe A.J."/>
        </authorList>
    </citation>
    <scope>NUCLEOTIDE SEQUENCE [LARGE SCALE GENOMIC DNA]</scope>
    <source>
        <strain evidence="17 18">UMB1298</strain>
    </source>
</reference>
<comment type="catalytic activity">
    <reaction evidence="14 15">
        <text>FMN + ATP + H(+) = FAD + diphosphate</text>
        <dbReference type="Rhea" id="RHEA:17237"/>
        <dbReference type="ChEBI" id="CHEBI:15378"/>
        <dbReference type="ChEBI" id="CHEBI:30616"/>
        <dbReference type="ChEBI" id="CHEBI:33019"/>
        <dbReference type="ChEBI" id="CHEBI:57692"/>
        <dbReference type="ChEBI" id="CHEBI:58210"/>
        <dbReference type="EC" id="2.7.7.2"/>
    </reaction>
</comment>
<dbReference type="Pfam" id="PF06574">
    <property type="entry name" value="FAD_syn"/>
    <property type="match status" value="1"/>
</dbReference>
<evidence type="ECO:0000256" key="5">
    <source>
        <dbReference type="ARBA" id="ARBA00022643"/>
    </source>
</evidence>
<evidence type="ECO:0000256" key="11">
    <source>
        <dbReference type="ARBA" id="ARBA00022840"/>
    </source>
</evidence>
<keyword evidence="9 15" id="KW-0418">Kinase</keyword>
<evidence type="ECO:0000256" key="7">
    <source>
        <dbReference type="ARBA" id="ARBA00022695"/>
    </source>
</evidence>
<comment type="pathway">
    <text evidence="3 15">Cofactor biosynthesis; FMN biosynthesis; FMN from riboflavin (ATP route): step 1/1.</text>
</comment>
<dbReference type="InterPro" id="IPR023468">
    <property type="entry name" value="Riboflavin_kinase"/>
</dbReference>
<dbReference type="InterPro" id="IPR002606">
    <property type="entry name" value="Riboflavin_kinase_bac"/>
</dbReference>
<dbReference type="PIRSF" id="PIRSF004491">
    <property type="entry name" value="FAD_Synth"/>
    <property type="match status" value="1"/>
</dbReference>
<dbReference type="AlphaFoldDB" id="A0A2I1PBB3"/>
<sequence length="318" mass="34828">MLRLTHPDQVPHEVRRRGTAVTIGTFDGLHRGHRAVLDRLTAEAREHDLASVVLTFHPHPLEVLHPERAPEAVCSLAQRLELLESAGVDVVVAQEFTHELAAQGPREFVEGTYVRDFGMRRIVVGRDSRFGRGNAGTVDTLRELGEEFGFEVVVLEDRGESGVTRWSSTAVRSALRDGRVDLAAEHLGRPHTVRGTVVHGDHRGRELGFPTANLSADAEGMVPADGVYAGWLVLDDAPDEDPGRRLPAAISVGSNPTFDGQRRTVEAHVIDRTGLDLYGRSVGVEFVQRLRGMVRFGGIEPLVEQMTADVAEAREVLS</sequence>
<accession>A0A2I1PBB3</accession>
<dbReference type="OrthoDB" id="9803667at2"/>
<keyword evidence="5 15" id="KW-0288">FMN</keyword>
<dbReference type="GO" id="GO:0005524">
    <property type="term" value="F:ATP binding"/>
    <property type="evidence" value="ECO:0007669"/>
    <property type="project" value="UniProtKB-UniRule"/>
</dbReference>
<protein>
    <recommendedName>
        <fullName evidence="15">Riboflavin biosynthesis protein</fullName>
    </recommendedName>
    <domain>
        <recommendedName>
            <fullName evidence="15">Riboflavin kinase</fullName>
            <ecNumber evidence="15">2.7.1.26</ecNumber>
        </recommendedName>
        <alternativeName>
            <fullName evidence="15">Flavokinase</fullName>
        </alternativeName>
    </domain>
    <domain>
        <recommendedName>
            <fullName evidence="15">FMN adenylyltransferase</fullName>
            <ecNumber evidence="15">2.7.7.2</ecNumber>
        </recommendedName>
        <alternativeName>
            <fullName evidence="15">FAD pyrophosphorylase</fullName>
        </alternativeName>
        <alternativeName>
            <fullName evidence="15">FAD synthase</fullName>
        </alternativeName>
    </domain>
</protein>
<dbReference type="GO" id="GO:0006747">
    <property type="term" value="P:FAD biosynthetic process"/>
    <property type="evidence" value="ECO:0007669"/>
    <property type="project" value="UniProtKB-UniRule"/>
</dbReference>
<name>A0A2I1PBB3_9MICO</name>
<evidence type="ECO:0000256" key="6">
    <source>
        <dbReference type="ARBA" id="ARBA00022679"/>
    </source>
</evidence>
<dbReference type="NCBIfam" id="NF004160">
    <property type="entry name" value="PRK05627.1-3"/>
    <property type="match status" value="1"/>
</dbReference>
<dbReference type="InterPro" id="IPR023465">
    <property type="entry name" value="Riboflavin_kinase_dom_sf"/>
</dbReference>
<comment type="function">
    <text evidence="1">Catalyzes the phosphorylation of riboflavin to FMN followed by the adenylation of FMN to FAD.</text>
</comment>
<comment type="pathway">
    <text evidence="2 15">Cofactor biosynthesis; FAD biosynthesis; FAD from FMN: step 1/1.</text>
</comment>
<evidence type="ECO:0000256" key="3">
    <source>
        <dbReference type="ARBA" id="ARBA00005201"/>
    </source>
</evidence>
<evidence type="ECO:0000256" key="10">
    <source>
        <dbReference type="ARBA" id="ARBA00022827"/>
    </source>
</evidence>
<dbReference type="Gene3D" id="3.40.50.620">
    <property type="entry name" value="HUPs"/>
    <property type="match status" value="1"/>
</dbReference>
<dbReference type="EMBL" id="PKIZ01000008">
    <property type="protein sequence ID" value="PKZ41918.1"/>
    <property type="molecule type" value="Genomic_DNA"/>
</dbReference>
<comment type="similarity">
    <text evidence="15">Belongs to the ribF family.</text>
</comment>
<dbReference type="InterPro" id="IPR015864">
    <property type="entry name" value="FAD_synthase"/>
</dbReference>
<dbReference type="GO" id="GO:0003919">
    <property type="term" value="F:FMN adenylyltransferase activity"/>
    <property type="evidence" value="ECO:0007669"/>
    <property type="project" value="UniProtKB-UniRule"/>
</dbReference>
<dbReference type="EC" id="2.7.7.2" evidence="15"/>
<dbReference type="GO" id="GO:0009398">
    <property type="term" value="P:FMN biosynthetic process"/>
    <property type="evidence" value="ECO:0007669"/>
    <property type="project" value="UniProtKB-UniRule"/>
</dbReference>
<gene>
    <name evidence="17" type="ORF">CYJ76_05580</name>
</gene>
<keyword evidence="8 15" id="KW-0547">Nucleotide-binding</keyword>
<comment type="caution">
    <text evidence="17">The sequence shown here is derived from an EMBL/GenBank/DDBJ whole genome shotgun (WGS) entry which is preliminary data.</text>
</comment>
<dbReference type="GO" id="GO:0009231">
    <property type="term" value="P:riboflavin biosynthetic process"/>
    <property type="evidence" value="ECO:0007669"/>
    <property type="project" value="InterPro"/>
</dbReference>
<evidence type="ECO:0000256" key="9">
    <source>
        <dbReference type="ARBA" id="ARBA00022777"/>
    </source>
</evidence>
<keyword evidence="11 15" id="KW-0067">ATP-binding</keyword>
<evidence type="ECO:0000259" key="16">
    <source>
        <dbReference type="SMART" id="SM00904"/>
    </source>
</evidence>
<dbReference type="InterPro" id="IPR015865">
    <property type="entry name" value="Riboflavin_kinase_bac/euk"/>
</dbReference>
<keyword evidence="18" id="KW-1185">Reference proteome</keyword>
<dbReference type="SUPFAM" id="SSF52374">
    <property type="entry name" value="Nucleotidylyl transferase"/>
    <property type="match status" value="1"/>
</dbReference>
<dbReference type="Proteomes" id="UP000234206">
    <property type="component" value="Unassembled WGS sequence"/>
</dbReference>
<dbReference type="Pfam" id="PF01687">
    <property type="entry name" value="Flavokinase"/>
    <property type="match status" value="1"/>
</dbReference>
<comment type="catalytic activity">
    <reaction evidence="13 15">
        <text>riboflavin + ATP = FMN + ADP + H(+)</text>
        <dbReference type="Rhea" id="RHEA:14357"/>
        <dbReference type="ChEBI" id="CHEBI:15378"/>
        <dbReference type="ChEBI" id="CHEBI:30616"/>
        <dbReference type="ChEBI" id="CHEBI:57986"/>
        <dbReference type="ChEBI" id="CHEBI:58210"/>
        <dbReference type="ChEBI" id="CHEBI:456216"/>
        <dbReference type="EC" id="2.7.1.26"/>
    </reaction>
</comment>
<proteinExistence type="inferred from homology"/>
<evidence type="ECO:0000256" key="4">
    <source>
        <dbReference type="ARBA" id="ARBA00022630"/>
    </source>
</evidence>
<dbReference type="PANTHER" id="PTHR22749:SF6">
    <property type="entry name" value="RIBOFLAVIN KINASE"/>
    <property type="match status" value="1"/>
</dbReference>
<keyword evidence="6 15" id="KW-0808">Transferase</keyword>
<evidence type="ECO:0000256" key="2">
    <source>
        <dbReference type="ARBA" id="ARBA00004726"/>
    </source>
</evidence>